<comment type="caution">
    <text evidence="1">The sequence shown here is derived from an EMBL/GenBank/DDBJ whole genome shotgun (WGS) entry which is preliminary data.</text>
</comment>
<evidence type="ECO:0000313" key="2">
    <source>
        <dbReference type="Proteomes" id="UP001209878"/>
    </source>
</evidence>
<dbReference type="EMBL" id="JAODUO010000216">
    <property type="protein sequence ID" value="KAK2185996.1"/>
    <property type="molecule type" value="Genomic_DNA"/>
</dbReference>
<organism evidence="1 2">
    <name type="scientific">Ridgeia piscesae</name>
    <name type="common">Tubeworm</name>
    <dbReference type="NCBI Taxonomy" id="27915"/>
    <lineage>
        <taxon>Eukaryota</taxon>
        <taxon>Metazoa</taxon>
        <taxon>Spiralia</taxon>
        <taxon>Lophotrochozoa</taxon>
        <taxon>Annelida</taxon>
        <taxon>Polychaeta</taxon>
        <taxon>Sedentaria</taxon>
        <taxon>Canalipalpata</taxon>
        <taxon>Sabellida</taxon>
        <taxon>Siboglinidae</taxon>
        <taxon>Ridgeia</taxon>
    </lineage>
</organism>
<accession>A0AAD9P0Y7</accession>
<dbReference type="Proteomes" id="UP001209878">
    <property type="component" value="Unassembled WGS sequence"/>
</dbReference>
<reference evidence="1" key="1">
    <citation type="journal article" date="2023" name="Mol. Biol. Evol.">
        <title>Third-Generation Sequencing Reveals the Adaptive Role of the Epigenome in Three Deep-Sea Polychaetes.</title>
        <authorList>
            <person name="Perez M."/>
            <person name="Aroh O."/>
            <person name="Sun Y."/>
            <person name="Lan Y."/>
            <person name="Juniper S.K."/>
            <person name="Young C.R."/>
            <person name="Angers B."/>
            <person name="Qian P.Y."/>
        </authorList>
    </citation>
    <scope>NUCLEOTIDE SEQUENCE</scope>
    <source>
        <strain evidence="1">R07B-5</strain>
    </source>
</reference>
<gene>
    <name evidence="1" type="ORF">NP493_215g06007</name>
</gene>
<dbReference type="AlphaFoldDB" id="A0AAD9P0Y7"/>
<name>A0AAD9P0Y7_RIDPI</name>
<protein>
    <submittedName>
        <fullName evidence="1">Uncharacterized protein</fullName>
    </submittedName>
</protein>
<proteinExistence type="predicted"/>
<sequence length="126" mass="14144">MRCAEVDCGTDVQRATFQTCRTTQYYLFDVTSGYGVLRSLDIGRLDLFYSMVLHATPSVGCLGVATDLVLTNLIYDRVLRKDTANGGDDPDGHVTTARTSQTCLRECYMTFDLAWVQLSVRCRQVR</sequence>
<keyword evidence="2" id="KW-1185">Reference proteome</keyword>
<evidence type="ECO:0000313" key="1">
    <source>
        <dbReference type="EMBL" id="KAK2185996.1"/>
    </source>
</evidence>